<evidence type="ECO:0000256" key="3">
    <source>
        <dbReference type="ARBA" id="ARBA00007806"/>
    </source>
</evidence>
<dbReference type="Proteomes" id="UP000694701">
    <property type="component" value="Unplaced"/>
</dbReference>
<dbReference type="Pfam" id="PF13802">
    <property type="entry name" value="Gal_mutarotas_2"/>
    <property type="match status" value="2"/>
</dbReference>
<evidence type="ECO:0000259" key="14">
    <source>
        <dbReference type="PROSITE" id="PS51448"/>
    </source>
</evidence>
<dbReference type="PANTHER" id="PTHR22762">
    <property type="entry name" value="ALPHA-GLUCOSIDASE"/>
    <property type="match status" value="1"/>
</dbReference>
<feature type="region of interest" description="Disordered" evidence="13">
    <location>
        <begin position="1622"/>
        <end position="1880"/>
    </location>
</feature>
<evidence type="ECO:0000256" key="12">
    <source>
        <dbReference type="PROSITE-ProRule" id="PRU00779"/>
    </source>
</evidence>
<feature type="domain" description="P-type" evidence="14">
    <location>
        <begin position="24"/>
        <end position="67"/>
    </location>
</feature>
<dbReference type="InterPro" id="IPR000519">
    <property type="entry name" value="P_trefoil_dom"/>
</dbReference>
<evidence type="ECO:0000313" key="15">
    <source>
        <dbReference type="Ensembl" id="ENSCCRP00020067892.1"/>
    </source>
</evidence>
<keyword evidence="5" id="KW-0732">Signal</keyword>
<evidence type="ECO:0000256" key="4">
    <source>
        <dbReference type="ARBA" id="ARBA00012741"/>
    </source>
</evidence>
<comment type="caution">
    <text evidence="12">Lacks conserved residue(s) required for the propagation of feature annotation.</text>
</comment>
<dbReference type="CDD" id="cd06602">
    <property type="entry name" value="GH31_MGAM_SI_GAA"/>
    <property type="match status" value="2"/>
</dbReference>
<dbReference type="FunFam" id="3.20.20.80:FF:000016">
    <property type="entry name" value="Maltase-glucoamylase, intestinal"/>
    <property type="match status" value="2"/>
</dbReference>
<dbReference type="PROSITE" id="PS51448">
    <property type="entry name" value="P_TREFOIL_2"/>
    <property type="match status" value="1"/>
</dbReference>
<evidence type="ECO:0000256" key="1">
    <source>
        <dbReference type="ARBA" id="ARBA00001657"/>
    </source>
</evidence>
<dbReference type="CDD" id="cd00111">
    <property type="entry name" value="Trefoil"/>
    <property type="match status" value="1"/>
</dbReference>
<evidence type="ECO:0000256" key="6">
    <source>
        <dbReference type="ARBA" id="ARBA00022801"/>
    </source>
</evidence>
<comment type="subcellular location">
    <subcellularLocation>
        <location evidence="2">Membrane</location>
    </subcellularLocation>
</comment>
<sequence>MIPHWSFVSLSPTSDSVSVQNIVPECPSIPYGERVDCFPDPGQKCLERACCWSPVDEANVPWCFFSKNHGYSVVSKSQPDSTHIEARLTRMDAPSLFGADIKELIFYAEMQTENRLRFKITDANQARFEVPHEHVQAPSSPPTGPLKYRLELIQKPFGLKVWRTSPEKLLFDTTIGPLVFADQYLQLSAKLPSHNIYGLGEHVHQTFRHDTNWKTWPIFTRDAFPNGGTHNLYGHYPYFTCLEDESGQSFGVFLMNSNAMEVTIQPAPAITYRTIGGVLDFYILVGDTPEAVVDEFTQLIGRPFIPPYWSLGFQLSRWDYGSLDEVKKVVERNRQIGIPYDVQYTDIDYMEDKKIFTYDMEKFKELPQFADYMHEKGQKYIVILVSKRLNGPYEALERGHAAKVWVTEPDGNTPLIGEVWPGETVFPDYTNQACVDWWVDEISRFHKEVKHDALWIDMNEVANFVQGSSKGCAENKVNYPPFTPRILDNLLYSKTLCMDAKHKWGNHYDVHSLYGYSMVLATEKYVLTNRSMVFTRSSFPGVGKYAGHWLGDNAANWNDIKWAIPGMLEFNLFGVPYIGADICGFFDDSPEELCRRWMQVGAFYPFSRNHNAQGYKDQDPASYGADSLLVKTSKHYLNIRYTLLPYLYTLFYKAHVNGETVLRPMMHEFYSDSETWGVHSQFLWGAHLLITPVLDPGVENVEAYIPDAIWYDFEKERITDRKEKVNLNLPADKLGLHLRGGAILPAQRPDITTTYSRRHPMRLIIALDDNNAASGELFWDDGESRGILEELDVLTMHVTHNGYTDPNNLKFENITVMGVTGAPVSVLVSDGTTTNALTASQVNYNSTRKVNEFFIHHQSQCEIVFFNFTDYKVNRAPGEALSFQLTRGCIWKVRERRCSIYEDCGISCYLVETASGITVDIERNTAFPSQRSQSRDISKLRVEITYLSGKSLRWKIFDPSNARYEVPIPLDLPAMPETEENNRLYRVQIKNKPFGIQVIRKDTEEIIWDSAVPGFTFSDQLLEISTLLPSNYVYGFGETEHPSYNHDLSYHKYGLFAKDQPPGYKLNSYGLHPFYMGLEKSKNAHGVLLLNSNAMDVTFLPTPALTYRTIGGILDFYMVMGPTPEAVVQQYTEMIGRPVLPAYWSLGFQLCRYGYSNDAEIADLYRDMKAAKIPYDVQYADIDYMERQIDFKLDKVNFKGLPALVDDMRAEGMRFIFILDPAIAANETKGSYPAFDTGIEKDIFIKWPPELSNDIVWGKVWPDYPNITVDNSLDWDTQVELFRAFVAFPDFFKNSTAEWWTQQIKDFYNNVIKFDGLWIDMNEPASFVHGTVGEKCLGDAALENPPYMPPLESMYRGLNHKTLCMNSEQILADGTRVKHYDVHNLYGWSHTKPTYDALLSATGKRGVVITRSTYPSSGRWAGHWLGDNYSAWDQLLKSIIGMMELIIWWFSKDKLCFCLYLTGADICGFFNHAQYEMCLRWMQLGAFYPFSRNHNSINMPRQDPVAWGPEFAAISRDVLNIRYTLLPYLYTLMYEAHAHGNTVVRPLLHEFVTDENTWSIDRQFLWGPALLVTAALDPVRTQKQLLYVHGAAVGVRGQFMNMDTPLSKINLHVRGGHVLPWQKPENNTHYSRVDQSQQTENLTNQSRVGQSQQTEPLTNQSRVDQSQQTEPLTNQSRVDQSQQTEPLTNQSRVDQSQQTEPLTNQSRVDQSQQTEPLTNQSRVDQSQQTEPLTNQSRVDQSQQTEPLTNQSRVDQSQQTEPLTNQSRVDQSQQTEPLTNQSRVDQSQQTEPLTNQSRVDQSQQTEPLTNQSRVDQSQQTEPLTNQSRVDQSQQTEPLTNQSRVDQSQQTEPLTNQSRVDQSQQTEPLTGQSRVGSQKGGL</sequence>
<keyword evidence="9" id="KW-0325">Glycoprotein</keyword>
<organism evidence="15 16">
    <name type="scientific">Cyprinus carpio</name>
    <name type="common">Common carp</name>
    <dbReference type="NCBI Taxonomy" id="7962"/>
    <lineage>
        <taxon>Eukaryota</taxon>
        <taxon>Metazoa</taxon>
        <taxon>Chordata</taxon>
        <taxon>Craniata</taxon>
        <taxon>Vertebrata</taxon>
        <taxon>Euteleostomi</taxon>
        <taxon>Actinopterygii</taxon>
        <taxon>Neopterygii</taxon>
        <taxon>Teleostei</taxon>
        <taxon>Ostariophysi</taxon>
        <taxon>Cypriniformes</taxon>
        <taxon>Cyprinidae</taxon>
        <taxon>Cyprininae</taxon>
        <taxon>Cyprinus</taxon>
    </lineage>
</organism>
<dbReference type="SMART" id="SM00018">
    <property type="entry name" value="PD"/>
    <property type="match status" value="1"/>
</dbReference>
<dbReference type="Pfam" id="PF21365">
    <property type="entry name" value="Glyco_hydro_31_3rd"/>
    <property type="match status" value="2"/>
</dbReference>
<comment type="similarity">
    <text evidence="3">Belongs to the glycosyl hydrolase 31 family.</text>
</comment>
<keyword evidence="10" id="KW-0326">Glycosidase</keyword>
<dbReference type="InterPro" id="IPR044913">
    <property type="entry name" value="P_trefoil_dom_sf"/>
</dbReference>
<gene>
    <name evidence="15" type="primary">LOC109102866</name>
</gene>
<dbReference type="PROSITE" id="PS00129">
    <property type="entry name" value="GLYCOSYL_HYDROL_F31_1"/>
    <property type="match status" value="1"/>
</dbReference>
<keyword evidence="7" id="KW-0472">Membrane</keyword>
<protein>
    <recommendedName>
        <fullName evidence="4">alpha-glucosidase</fullName>
        <ecNumber evidence="4">3.2.1.20</ecNumber>
    </recommendedName>
    <alternativeName>
        <fullName evidence="11">Maltase</fullName>
    </alternativeName>
</protein>
<dbReference type="InterPro" id="IPR025887">
    <property type="entry name" value="Glyco_hydro_31_N_dom"/>
</dbReference>
<name>A0A8C2G8T9_CYPCA</name>
<dbReference type="SUPFAM" id="SSF57492">
    <property type="entry name" value="Trefoil"/>
    <property type="match status" value="1"/>
</dbReference>
<comment type="catalytic activity">
    <reaction evidence="1">
        <text>Hydrolysis of terminal, non-reducing (1-&gt;4)-linked alpha-D-glucose residues with release of alpha-D-glucose.</text>
        <dbReference type="EC" id="3.2.1.20"/>
    </reaction>
</comment>
<dbReference type="GO" id="GO:0030246">
    <property type="term" value="F:carbohydrate binding"/>
    <property type="evidence" value="ECO:0007669"/>
    <property type="project" value="InterPro"/>
</dbReference>
<evidence type="ECO:0000256" key="2">
    <source>
        <dbReference type="ARBA" id="ARBA00004370"/>
    </source>
</evidence>
<evidence type="ECO:0000256" key="5">
    <source>
        <dbReference type="ARBA" id="ARBA00022729"/>
    </source>
</evidence>
<evidence type="ECO:0000313" key="16">
    <source>
        <dbReference type="Proteomes" id="UP000694701"/>
    </source>
</evidence>
<dbReference type="Gene3D" id="2.60.40.1180">
    <property type="entry name" value="Golgi alpha-mannosidase II"/>
    <property type="match status" value="3"/>
</dbReference>
<dbReference type="Pfam" id="PF01055">
    <property type="entry name" value="Glyco_hydro_31_2nd"/>
    <property type="match status" value="2"/>
</dbReference>
<evidence type="ECO:0000256" key="7">
    <source>
        <dbReference type="ARBA" id="ARBA00023136"/>
    </source>
</evidence>
<keyword evidence="6" id="KW-0378">Hydrolase</keyword>
<dbReference type="CDD" id="cd14752">
    <property type="entry name" value="GH31_N"/>
    <property type="match status" value="2"/>
</dbReference>
<evidence type="ECO:0000256" key="13">
    <source>
        <dbReference type="SAM" id="MobiDB-lite"/>
    </source>
</evidence>
<dbReference type="InterPro" id="IPR048395">
    <property type="entry name" value="Glyco_hydro_31_C"/>
</dbReference>
<accession>A0A8C2G8T9</accession>
<dbReference type="Gene3D" id="4.10.110.10">
    <property type="entry name" value="Spasmolytic Protein, domain 1"/>
    <property type="match status" value="1"/>
</dbReference>
<dbReference type="FunFam" id="2.60.40.1760:FF:000001">
    <property type="entry name" value="Maltase-glucoamylase, intestinal"/>
    <property type="match status" value="2"/>
</dbReference>
<dbReference type="GO" id="GO:0004558">
    <property type="term" value="F:alpha-1,4-glucosidase activity"/>
    <property type="evidence" value="ECO:0007669"/>
    <property type="project" value="TreeGrafter"/>
</dbReference>
<dbReference type="Gene3D" id="3.20.20.80">
    <property type="entry name" value="Glycosidases"/>
    <property type="match status" value="2"/>
</dbReference>
<dbReference type="GO" id="GO:0016020">
    <property type="term" value="C:membrane"/>
    <property type="evidence" value="ECO:0007669"/>
    <property type="project" value="UniProtKB-SubCell"/>
</dbReference>
<dbReference type="Pfam" id="PF00088">
    <property type="entry name" value="Trefoil"/>
    <property type="match status" value="1"/>
</dbReference>
<dbReference type="InterPro" id="IPR030459">
    <property type="entry name" value="Glyco_hydro_31_CS"/>
</dbReference>
<dbReference type="EC" id="3.2.1.20" evidence="4"/>
<evidence type="ECO:0000256" key="8">
    <source>
        <dbReference type="ARBA" id="ARBA00023157"/>
    </source>
</evidence>
<dbReference type="InterPro" id="IPR030458">
    <property type="entry name" value="Glyco_hydro_31_AS"/>
</dbReference>
<dbReference type="SUPFAM" id="SSF51011">
    <property type="entry name" value="Glycosyl hydrolase domain"/>
    <property type="match status" value="2"/>
</dbReference>
<dbReference type="SUPFAM" id="SSF74650">
    <property type="entry name" value="Galactose mutarotase-like"/>
    <property type="match status" value="2"/>
</dbReference>
<dbReference type="InterPro" id="IPR013780">
    <property type="entry name" value="Glyco_hydro_b"/>
</dbReference>
<feature type="compositionally biased region" description="Polar residues" evidence="13">
    <location>
        <begin position="1624"/>
        <end position="1874"/>
    </location>
</feature>
<evidence type="ECO:0000256" key="10">
    <source>
        <dbReference type="ARBA" id="ARBA00023295"/>
    </source>
</evidence>
<evidence type="ECO:0000256" key="11">
    <source>
        <dbReference type="ARBA" id="ARBA00041343"/>
    </source>
</evidence>
<dbReference type="PANTHER" id="PTHR22762:SF133">
    <property type="entry name" value="P-TYPE DOMAIN-CONTAINING PROTEIN"/>
    <property type="match status" value="1"/>
</dbReference>
<dbReference type="Ensembl" id="ENSCCRT00020074668.1">
    <property type="protein sequence ID" value="ENSCCRP00020067892.1"/>
    <property type="gene ID" value="ENSCCRG00020031276.1"/>
</dbReference>
<dbReference type="InterPro" id="IPR011013">
    <property type="entry name" value="Gal_mutarotase_sf_dom"/>
</dbReference>
<dbReference type="InterPro" id="IPR017853">
    <property type="entry name" value="GH"/>
</dbReference>
<dbReference type="InterPro" id="IPR000322">
    <property type="entry name" value="Glyco_hydro_31_TIM"/>
</dbReference>
<dbReference type="PROSITE" id="PS00707">
    <property type="entry name" value="GLYCOSYL_HYDROL_F31_2"/>
    <property type="match status" value="1"/>
</dbReference>
<dbReference type="SUPFAM" id="SSF51445">
    <property type="entry name" value="(Trans)glycosidases"/>
    <property type="match status" value="2"/>
</dbReference>
<reference evidence="15" key="1">
    <citation type="submission" date="2025-08" db="UniProtKB">
        <authorList>
            <consortium name="Ensembl"/>
        </authorList>
    </citation>
    <scope>IDENTIFICATION</scope>
</reference>
<dbReference type="FunFam" id="2.60.40.1180:FF:000001">
    <property type="entry name" value="Maltase-glucoamylase, intestinal"/>
    <property type="match status" value="1"/>
</dbReference>
<evidence type="ECO:0000256" key="9">
    <source>
        <dbReference type="ARBA" id="ARBA00023180"/>
    </source>
</evidence>
<proteinExistence type="inferred from homology"/>
<keyword evidence="8" id="KW-1015">Disulfide bond</keyword>
<dbReference type="Gene3D" id="2.60.40.1760">
    <property type="entry name" value="glycosyl hydrolase (family 31)"/>
    <property type="match status" value="2"/>
</dbReference>
<dbReference type="GO" id="GO:0005975">
    <property type="term" value="P:carbohydrate metabolic process"/>
    <property type="evidence" value="ECO:0007669"/>
    <property type="project" value="InterPro"/>
</dbReference>